<proteinExistence type="predicted"/>
<evidence type="ECO:0000313" key="2">
    <source>
        <dbReference type="Proteomes" id="UP001157502"/>
    </source>
</evidence>
<comment type="caution">
    <text evidence="1">The sequence shown here is derived from an EMBL/GenBank/DDBJ whole genome shotgun (WGS) entry which is preliminary data.</text>
</comment>
<dbReference type="EMBL" id="CM055755">
    <property type="protein sequence ID" value="KAJ7990392.1"/>
    <property type="molecule type" value="Genomic_DNA"/>
</dbReference>
<reference evidence="1" key="1">
    <citation type="submission" date="2021-05" db="EMBL/GenBank/DDBJ databases">
        <authorList>
            <person name="Pan Q."/>
            <person name="Jouanno E."/>
            <person name="Zahm M."/>
            <person name="Klopp C."/>
            <person name="Cabau C."/>
            <person name="Louis A."/>
            <person name="Berthelot C."/>
            <person name="Parey E."/>
            <person name="Roest Crollius H."/>
            <person name="Montfort J."/>
            <person name="Robinson-Rechavi M."/>
            <person name="Bouchez O."/>
            <person name="Lampietro C."/>
            <person name="Lopez Roques C."/>
            <person name="Donnadieu C."/>
            <person name="Postlethwait J."/>
            <person name="Bobe J."/>
            <person name="Dillon D."/>
            <person name="Chandos A."/>
            <person name="von Hippel F."/>
            <person name="Guiguen Y."/>
        </authorList>
    </citation>
    <scope>NUCLEOTIDE SEQUENCE</scope>
    <source>
        <strain evidence="1">YG-Jan2019</strain>
    </source>
</reference>
<gene>
    <name evidence="1" type="ORF">DPEC_G00299830</name>
</gene>
<sequence length="232" mass="26814">MEELFDPVWLANLAFLVDITKHLNVLNVNLQGKDAVVTQLYAHIKAFGTKLQLFQRHLSQTEPCTAHFPALKEVSDSFPRDNIGAQMKSYATAIASLSVEFNKRFRDFAVFEKDMLLFSSPFSVDHNDAPPQLQCDDECRGKHQQCSLVDFYRQLDKNRFPEMRSFAKKMLSLFGSTYLCQQTFSVMNFNKNRLRSRMSDSHLRDILRITTTVLKPDLDSLLKSRSQYHPSH</sequence>
<organism evidence="1 2">
    <name type="scientific">Dallia pectoralis</name>
    <name type="common">Alaska blackfish</name>
    <dbReference type="NCBI Taxonomy" id="75939"/>
    <lineage>
        <taxon>Eukaryota</taxon>
        <taxon>Metazoa</taxon>
        <taxon>Chordata</taxon>
        <taxon>Craniata</taxon>
        <taxon>Vertebrata</taxon>
        <taxon>Euteleostomi</taxon>
        <taxon>Actinopterygii</taxon>
        <taxon>Neopterygii</taxon>
        <taxon>Teleostei</taxon>
        <taxon>Protacanthopterygii</taxon>
        <taxon>Esociformes</taxon>
        <taxon>Umbridae</taxon>
        <taxon>Dallia</taxon>
    </lineage>
</organism>
<protein>
    <submittedName>
        <fullName evidence="1">Uncharacterized protein</fullName>
    </submittedName>
</protein>
<accession>A0ACC2FGH2</accession>
<keyword evidence="2" id="KW-1185">Reference proteome</keyword>
<dbReference type="Proteomes" id="UP001157502">
    <property type="component" value="Chromosome 28"/>
</dbReference>
<evidence type="ECO:0000313" key="1">
    <source>
        <dbReference type="EMBL" id="KAJ7990392.1"/>
    </source>
</evidence>
<name>A0ACC2FGH2_DALPE</name>